<organism evidence="1 2">
    <name type="scientific">Phycomyces blakesleeanus (strain ATCC 8743b / DSM 1359 / FGSC 10004 / NBRC 33097 / NRRL 1555)</name>
    <dbReference type="NCBI Taxonomy" id="763407"/>
    <lineage>
        <taxon>Eukaryota</taxon>
        <taxon>Fungi</taxon>
        <taxon>Fungi incertae sedis</taxon>
        <taxon>Mucoromycota</taxon>
        <taxon>Mucoromycotina</taxon>
        <taxon>Mucoromycetes</taxon>
        <taxon>Mucorales</taxon>
        <taxon>Phycomycetaceae</taxon>
        <taxon>Phycomyces</taxon>
    </lineage>
</organism>
<reference evidence="2" key="1">
    <citation type="submission" date="2015-06" db="EMBL/GenBank/DDBJ databases">
        <title>Expansion of signal transduction pathways in fungi by whole-genome duplication.</title>
        <authorList>
            <consortium name="DOE Joint Genome Institute"/>
            <person name="Corrochano L.M."/>
            <person name="Kuo A."/>
            <person name="Marcet-Houben M."/>
            <person name="Polaino S."/>
            <person name="Salamov A."/>
            <person name="Villalobos J.M."/>
            <person name="Alvarez M.I."/>
            <person name="Avalos J."/>
            <person name="Benito E.P."/>
            <person name="Benoit I."/>
            <person name="Burger G."/>
            <person name="Camino L.P."/>
            <person name="Canovas D."/>
            <person name="Cerda-Olmedo E."/>
            <person name="Cheng J.-F."/>
            <person name="Dominguez A."/>
            <person name="Elias M."/>
            <person name="Eslava A.P."/>
            <person name="Glaser F."/>
            <person name="Grimwood J."/>
            <person name="Gutierrez G."/>
            <person name="Heitman J."/>
            <person name="Henrissat B."/>
            <person name="Iturriaga E.A."/>
            <person name="Lang B.F."/>
            <person name="Lavin J.L."/>
            <person name="Lee S."/>
            <person name="Li W."/>
            <person name="Lindquist E."/>
            <person name="Lopez-Garcia S."/>
            <person name="Luque E.M."/>
            <person name="Marcos A.T."/>
            <person name="Martin J."/>
            <person name="McCluskey K."/>
            <person name="Medina H.R."/>
            <person name="Miralles-Duran A."/>
            <person name="Miyazaki A."/>
            <person name="Munoz-Torres E."/>
            <person name="Oguiza J.A."/>
            <person name="Ohm R."/>
            <person name="Olmedo M."/>
            <person name="Orejas M."/>
            <person name="Ortiz-Castellanos L."/>
            <person name="Pisabarro A.G."/>
            <person name="Rodriguez-Romero J."/>
            <person name="Ruiz-Herrera J."/>
            <person name="Ruiz-Vazquez R."/>
            <person name="Sanz C."/>
            <person name="Schackwitz W."/>
            <person name="Schmutz J."/>
            <person name="Shahriari M."/>
            <person name="Shelest E."/>
            <person name="Silva-Franco F."/>
            <person name="Soanes D."/>
            <person name="Syed K."/>
            <person name="Tagua V.G."/>
            <person name="Talbot N.J."/>
            <person name="Thon M."/>
            <person name="De vries R.P."/>
            <person name="Wiebenga A."/>
            <person name="Yadav J.S."/>
            <person name="Braun E.L."/>
            <person name="Baker S."/>
            <person name="Garre V."/>
            <person name="Horwitz B."/>
            <person name="Torres-Martinez S."/>
            <person name="Idnurm A."/>
            <person name="Herrera-Estrella A."/>
            <person name="Gabaldon T."/>
            <person name="Grigoriev I.V."/>
        </authorList>
    </citation>
    <scope>NUCLEOTIDE SEQUENCE [LARGE SCALE GENOMIC DNA]</scope>
    <source>
        <strain evidence="2">NRRL 1555(-)</strain>
    </source>
</reference>
<dbReference type="Proteomes" id="UP000077315">
    <property type="component" value="Unassembled WGS sequence"/>
</dbReference>
<gene>
    <name evidence="1" type="ORF">PHYBLDRAFT_141125</name>
</gene>
<protein>
    <submittedName>
        <fullName evidence="1">Uncharacterized protein</fullName>
    </submittedName>
</protein>
<name>A0A163B9T0_PHYB8</name>
<evidence type="ECO:0000313" key="1">
    <source>
        <dbReference type="EMBL" id="OAD79071.1"/>
    </source>
</evidence>
<dbReference type="GeneID" id="28991438"/>
<dbReference type="VEuPathDB" id="FungiDB:PHYBLDRAFT_141125"/>
<evidence type="ECO:0000313" key="2">
    <source>
        <dbReference type="Proteomes" id="UP000077315"/>
    </source>
</evidence>
<sequence>MEASGSNEQSDESKAKEFYLAEMGTSFSLEHCYNILSKHPNNTDEDEVSSQRPVGRKCAKGLEADTRDYTTHMEQLYCSHSDYIRKDDERNTILREGLEFAHINMESDNRHTMAMEREQAMK</sequence>
<dbReference type="InParanoid" id="A0A163B9T0"/>
<proteinExistence type="predicted"/>
<accession>A0A163B9T0</accession>
<keyword evidence="2" id="KW-1185">Reference proteome</keyword>
<dbReference type="AlphaFoldDB" id="A0A163B9T0"/>
<dbReference type="RefSeq" id="XP_018297111.1">
    <property type="nucleotide sequence ID" value="XM_018430532.1"/>
</dbReference>
<dbReference type="EMBL" id="KV440973">
    <property type="protein sequence ID" value="OAD79071.1"/>
    <property type="molecule type" value="Genomic_DNA"/>
</dbReference>